<name>A0A345AWD6_9CAUD</name>
<protein>
    <submittedName>
        <fullName evidence="1">Uncharacterized protein</fullName>
    </submittedName>
</protein>
<dbReference type="GeneID" id="54997198"/>
<evidence type="ECO:0000313" key="1">
    <source>
        <dbReference type="EMBL" id="AXF41219.1"/>
    </source>
</evidence>
<proteinExistence type="predicted"/>
<gene>
    <name evidence="1" type="primary">ORF_83</name>
    <name evidence="1" type="ORF">S-TIM4_ORF_83</name>
</gene>
<accession>A0A345AWD6</accession>
<keyword evidence="2" id="KW-1185">Reference proteome</keyword>
<dbReference type="RefSeq" id="YP_009806340.1">
    <property type="nucleotide sequence ID" value="NC_048015.1"/>
</dbReference>
<evidence type="ECO:0000313" key="2">
    <source>
        <dbReference type="Proteomes" id="UP000257501"/>
    </source>
</evidence>
<reference evidence="1 2" key="1">
    <citation type="journal article" date="2011" name="Nature">
        <title>Genomic island variability facilitates Prochlorococcus-virus coexistence.</title>
        <authorList>
            <person name="Avrani S."/>
            <person name="Wurtzel O."/>
            <person name="Sharon I."/>
            <person name="Sorek R."/>
            <person name="Lindell D."/>
        </authorList>
    </citation>
    <scope>NUCLEOTIDE SEQUENCE [LARGE SCALE GENOMIC DNA]</scope>
</reference>
<sequence>MTTIELLEESLKQLKIIQLENLKREPNHPRNKFDYTVVVPDTDLGYHEHYTMDLEVAKKSAIEWARDYGRASVEDRNLKTVFAVR</sequence>
<dbReference type="KEGG" id="vg:54997198"/>
<organism evidence="1 2">
    <name type="scientific">Cyanophage S-TIM4</name>
    <dbReference type="NCBI Taxonomy" id="1048189"/>
    <lineage>
        <taxon>Viruses</taxon>
        <taxon>Duplodnaviria</taxon>
        <taxon>Heunggongvirae</taxon>
        <taxon>Uroviricota</taxon>
        <taxon>Caudoviricetes</taxon>
        <taxon>Pantevenvirales</taxon>
        <taxon>Kyanoviridae</taxon>
        <taxon>Thaumasvirus</taxon>
        <taxon>Thaumasvirus stim4</taxon>
    </lineage>
</organism>
<dbReference type="EMBL" id="MH512890">
    <property type="protein sequence ID" value="AXF41219.1"/>
    <property type="molecule type" value="Genomic_DNA"/>
</dbReference>
<dbReference type="Proteomes" id="UP000257501">
    <property type="component" value="Segment"/>
</dbReference>